<evidence type="ECO:0000256" key="4">
    <source>
        <dbReference type="ARBA" id="ARBA00006873"/>
    </source>
</evidence>
<feature type="disulfide bond" evidence="19">
    <location>
        <begin position="124"/>
        <end position="316"/>
    </location>
</feature>
<dbReference type="PRINTS" id="PR00458">
    <property type="entry name" value="PEROXIDASE"/>
</dbReference>
<dbReference type="PANTHER" id="PTHR31388:SF126">
    <property type="entry name" value="PEROXIDASE"/>
    <property type="match status" value="1"/>
</dbReference>
<dbReference type="EC" id="1.11.1.7" evidence="5 20"/>
<evidence type="ECO:0000256" key="20">
    <source>
        <dbReference type="RuleBase" id="RU362060"/>
    </source>
</evidence>
<feature type="binding site" evidence="17">
    <location>
        <position position="72"/>
    </location>
    <ligand>
        <name>Ca(2+)</name>
        <dbReference type="ChEBI" id="CHEBI:29108"/>
        <label>1</label>
    </ligand>
</feature>
<dbReference type="CDD" id="cd00693">
    <property type="entry name" value="secretory_peroxidase"/>
    <property type="match status" value="1"/>
</dbReference>
<proteinExistence type="inferred from homology"/>
<sequence>MKMAPIKLGFLIVFALAITTSADDDEPLCSDFYEKSCPQALPTIKRVVEEALHQEKRIGASLLRLHFHDCFVHGCDASILLDSTPEFQSEKFATPNNNSIRGFEVVDRIKSAVDEVCGAPVVSCADILAVAARDSVVGLGGQSWEVLLGRRDSKSAYIDEANSDIPPPFLDLPQLVVNFANKGLDVNDLVVLSGGHTIGFSQCTAFRDHIYNDSNIDPGFRRQLQELCPPSGGDANLFPLDATPAVTDTNYFSNIIVEKGLLHSDQELFNSIETKHLVIAFSQNLEAFSKAFAISMVKMGNIMPLTGENGQIRHNCRIVN</sequence>
<feature type="binding site" evidence="16">
    <location>
        <position position="166"/>
    </location>
    <ligand>
        <name>substrate</name>
    </ligand>
</feature>
<evidence type="ECO:0000256" key="12">
    <source>
        <dbReference type="ARBA" id="ARBA00023004"/>
    </source>
</evidence>
<dbReference type="InterPro" id="IPR019794">
    <property type="entry name" value="Peroxidases_AS"/>
</dbReference>
<evidence type="ECO:0000256" key="10">
    <source>
        <dbReference type="ARBA" id="ARBA00022837"/>
    </source>
</evidence>
<comment type="subcellular location">
    <subcellularLocation>
        <location evidence="3 20">Secreted</location>
    </subcellularLocation>
</comment>
<comment type="cofactor">
    <cofactor evidence="17 20">
        <name>heme b</name>
        <dbReference type="ChEBI" id="CHEBI:60344"/>
    </cofactor>
    <text evidence="17 20">Binds 1 heme b (iron(II)-protoporphyrin IX) group per subunit.</text>
</comment>
<dbReference type="PROSITE" id="PS00436">
    <property type="entry name" value="PEROXIDASE_2"/>
    <property type="match status" value="1"/>
</dbReference>
<keyword evidence="9 20" id="KW-0732">Signal</keyword>
<dbReference type="FunFam" id="1.10.520.10:FF:000009">
    <property type="entry name" value="Peroxidase"/>
    <property type="match status" value="1"/>
</dbReference>
<feature type="active site" description="Proton acceptor" evidence="15">
    <location>
        <position position="68"/>
    </location>
</feature>
<keyword evidence="6 20" id="KW-0575">Peroxidase</keyword>
<evidence type="ECO:0000256" key="2">
    <source>
        <dbReference type="ARBA" id="ARBA00002322"/>
    </source>
</evidence>
<evidence type="ECO:0000256" key="8">
    <source>
        <dbReference type="ARBA" id="ARBA00022723"/>
    </source>
</evidence>
<evidence type="ECO:0000256" key="5">
    <source>
        <dbReference type="ARBA" id="ARBA00012313"/>
    </source>
</evidence>
<keyword evidence="11 20" id="KW-0560">Oxidoreductase</keyword>
<keyword evidence="8 17" id="KW-0479">Metal-binding</keyword>
<evidence type="ECO:0000256" key="7">
    <source>
        <dbReference type="ARBA" id="ARBA00022617"/>
    </source>
</evidence>
<feature type="binding site" evidence="17">
    <location>
        <position position="90"/>
    </location>
    <ligand>
        <name>Ca(2+)</name>
        <dbReference type="ChEBI" id="CHEBI:29108"/>
        <label>1</label>
    </ligand>
</feature>
<comment type="similarity">
    <text evidence="20">Belongs to the peroxidase family. Classical plant (class III) peroxidase subfamily.</text>
</comment>
<evidence type="ECO:0000256" key="17">
    <source>
        <dbReference type="PIRSR" id="PIRSR600823-3"/>
    </source>
</evidence>
<dbReference type="Pfam" id="PF00141">
    <property type="entry name" value="peroxidase"/>
    <property type="match status" value="1"/>
</dbReference>
<feature type="binding site" evidence="17">
    <location>
        <position position="76"/>
    </location>
    <ligand>
        <name>Ca(2+)</name>
        <dbReference type="ChEBI" id="CHEBI:29108"/>
        <label>1</label>
    </ligand>
</feature>
<dbReference type="InterPro" id="IPR000823">
    <property type="entry name" value="Peroxidase_pln"/>
</dbReference>
<dbReference type="SUPFAM" id="SSF48113">
    <property type="entry name" value="Heme-dependent peroxidases"/>
    <property type="match status" value="1"/>
</dbReference>
<dbReference type="PANTHER" id="PTHR31388">
    <property type="entry name" value="PEROXIDASE 72-RELATED"/>
    <property type="match status" value="1"/>
</dbReference>
<keyword evidence="7 20" id="KW-0349">Heme</keyword>
<evidence type="ECO:0000256" key="13">
    <source>
        <dbReference type="ARBA" id="ARBA00023157"/>
    </source>
</evidence>
<dbReference type="AlphaFoldDB" id="A0ABD1GHN8"/>
<comment type="caution">
    <text evidence="22">The sequence shown here is derived from an EMBL/GenBank/DDBJ whole genome shotgun (WGS) entry which is preliminary data.</text>
</comment>
<evidence type="ECO:0000256" key="1">
    <source>
        <dbReference type="ARBA" id="ARBA00000189"/>
    </source>
</evidence>
<name>A0ABD1GHN8_SALDI</name>
<comment type="similarity">
    <text evidence="4">Belongs to the peroxidase family. Ascorbate peroxidase subfamily.</text>
</comment>
<dbReference type="EMBL" id="JBEAFC010000008">
    <property type="protein sequence ID" value="KAL1543634.1"/>
    <property type="molecule type" value="Genomic_DNA"/>
</dbReference>
<keyword evidence="23" id="KW-1185">Reference proteome</keyword>
<feature type="binding site" evidence="17">
    <location>
        <position position="197"/>
    </location>
    <ligand>
        <name>Ca(2+)</name>
        <dbReference type="ChEBI" id="CHEBI:29108"/>
        <label>2</label>
    </ligand>
</feature>
<organism evidence="22 23">
    <name type="scientific">Salvia divinorum</name>
    <name type="common">Maria pastora</name>
    <name type="synonym">Diviner's sage</name>
    <dbReference type="NCBI Taxonomy" id="28513"/>
    <lineage>
        <taxon>Eukaryota</taxon>
        <taxon>Viridiplantae</taxon>
        <taxon>Streptophyta</taxon>
        <taxon>Embryophyta</taxon>
        <taxon>Tracheophyta</taxon>
        <taxon>Spermatophyta</taxon>
        <taxon>Magnoliopsida</taxon>
        <taxon>eudicotyledons</taxon>
        <taxon>Gunneridae</taxon>
        <taxon>Pentapetalae</taxon>
        <taxon>asterids</taxon>
        <taxon>lamiids</taxon>
        <taxon>Lamiales</taxon>
        <taxon>Lamiaceae</taxon>
        <taxon>Nepetoideae</taxon>
        <taxon>Mentheae</taxon>
        <taxon>Salviinae</taxon>
        <taxon>Salvia</taxon>
        <taxon>Salvia subgen. Calosphace</taxon>
    </lineage>
</organism>
<comment type="cofactor">
    <cofactor evidence="17 20">
        <name>Ca(2+)</name>
        <dbReference type="ChEBI" id="CHEBI:29108"/>
    </cofactor>
    <text evidence="17 20">Binds 2 calcium ions per subunit.</text>
</comment>
<dbReference type="PROSITE" id="PS00435">
    <property type="entry name" value="PEROXIDASE_1"/>
    <property type="match status" value="1"/>
</dbReference>
<feature type="disulfide bond" evidence="19">
    <location>
        <begin position="37"/>
        <end position="117"/>
    </location>
</feature>
<keyword evidence="13 19" id="KW-1015">Disulfide bond</keyword>
<evidence type="ECO:0000256" key="16">
    <source>
        <dbReference type="PIRSR" id="PIRSR600823-2"/>
    </source>
</evidence>
<comment type="catalytic activity">
    <reaction evidence="1 20">
        <text>2 a phenolic donor + H2O2 = 2 a phenolic radical donor + 2 H2O</text>
        <dbReference type="Rhea" id="RHEA:56136"/>
        <dbReference type="ChEBI" id="CHEBI:15377"/>
        <dbReference type="ChEBI" id="CHEBI:16240"/>
        <dbReference type="ChEBI" id="CHEBI:139520"/>
        <dbReference type="ChEBI" id="CHEBI:139521"/>
        <dbReference type="EC" id="1.11.1.7"/>
    </reaction>
</comment>
<dbReference type="GO" id="GO:0020037">
    <property type="term" value="F:heme binding"/>
    <property type="evidence" value="ECO:0007669"/>
    <property type="project" value="UniProtKB-UniRule"/>
</dbReference>
<evidence type="ECO:0000313" key="22">
    <source>
        <dbReference type="EMBL" id="KAL1543634.1"/>
    </source>
</evidence>
<reference evidence="22 23" key="1">
    <citation type="submission" date="2024-06" db="EMBL/GenBank/DDBJ databases">
        <title>A chromosome level genome sequence of Diviner's sage (Salvia divinorum).</title>
        <authorList>
            <person name="Ford S.A."/>
            <person name="Ro D.-K."/>
            <person name="Ness R.W."/>
            <person name="Phillips M.A."/>
        </authorList>
    </citation>
    <scope>NUCLEOTIDE SEQUENCE [LARGE SCALE GENOMIC DNA]</scope>
    <source>
        <strain evidence="22">SAF-2024a</strain>
        <tissue evidence="22">Leaf</tissue>
    </source>
</reference>
<evidence type="ECO:0000256" key="19">
    <source>
        <dbReference type="PIRSR" id="PIRSR600823-5"/>
    </source>
</evidence>
<dbReference type="GO" id="GO:0140825">
    <property type="term" value="F:lactoperoxidase activity"/>
    <property type="evidence" value="ECO:0007669"/>
    <property type="project" value="UniProtKB-EC"/>
</dbReference>
<evidence type="ECO:0000256" key="6">
    <source>
        <dbReference type="ARBA" id="ARBA00022559"/>
    </source>
</evidence>
<feature type="binding site" description="axial binding residue" evidence="17">
    <location>
        <position position="196"/>
    </location>
    <ligand>
        <name>heme b</name>
        <dbReference type="ChEBI" id="CHEBI:60344"/>
    </ligand>
    <ligandPart>
        <name>Fe</name>
        <dbReference type="ChEBI" id="CHEBI:18248"/>
    </ligandPart>
</feature>
<evidence type="ECO:0000259" key="21">
    <source>
        <dbReference type="PROSITE" id="PS50873"/>
    </source>
</evidence>
<evidence type="ECO:0000256" key="14">
    <source>
        <dbReference type="ARBA" id="ARBA00023180"/>
    </source>
</evidence>
<dbReference type="GO" id="GO:0046872">
    <property type="term" value="F:metal ion binding"/>
    <property type="evidence" value="ECO:0007669"/>
    <property type="project" value="UniProtKB-UniRule"/>
</dbReference>
<feature type="site" description="Transition state stabilizer" evidence="18">
    <location>
        <position position="64"/>
    </location>
</feature>
<gene>
    <name evidence="22" type="ORF">AAHA92_20578</name>
</gene>
<feature type="disulfide bond" evidence="19">
    <location>
        <begin position="70"/>
        <end position="75"/>
    </location>
</feature>
<dbReference type="FunFam" id="1.10.420.10:FF:000006">
    <property type="entry name" value="Peroxidase"/>
    <property type="match status" value="1"/>
</dbReference>
<feature type="binding site" evidence="17">
    <location>
        <position position="74"/>
    </location>
    <ligand>
        <name>Ca(2+)</name>
        <dbReference type="ChEBI" id="CHEBI:29108"/>
        <label>1</label>
    </ligand>
</feature>
<dbReference type="InterPro" id="IPR010255">
    <property type="entry name" value="Haem_peroxidase_sf"/>
</dbReference>
<evidence type="ECO:0000256" key="9">
    <source>
        <dbReference type="ARBA" id="ARBA00022729"/>
    </source>
</evidence>
<dbReference type="PRINTS" id="PR00461">
    <property type="entry name" value="PLPEROXIDASE"/>
</dbReference>
<dbReference type="InterPro" id="IPR002016">
    <property type="entry name" value="Haem_peroxidase"/>
</dbReference>
<protein>
    <recommendedName>
        <fullName evidence="5 20">Peroxidase</fullName>
        <ecNumber evidence="5 20">1.11.1.7</ecNumber>
    </recommendedName>
</protein>
<feature type="disulfide bond" evidence="19">
    <location>
        <begin position="203"/>
        <end position="228"/>
    </location>
</feature>
<feature type="signal peptide" evidence="20">
    <location>
        <begin position="1"/>
        <end position="22"/>
    </location>
</feature>
<dbReference type="InterPro" id="IPR019793">
    <property type="entry name" value="Peroxidases_heam-ligand_BS"/>
</dbReference>
<dbReference type="Gene3D" id="1.10.420.10">
    <property type="entry name" value="Peroxidase, domain 2"/>
    <property type="match status" value="1"/>
</dbReference>
<evidence type="ECO:0000256" key="15">
    <source>
        <dbReference type="PIRSR" id="PIRSR600823-1"/>
    </source>
</evidence>
<feature type="binding site" evidence="17">
    <location>
        <position position="243"/>
    </location>
    <ligand>
        <name>Ca(2+)</name>
        <dbReference type="ChEBI" id="CHEBI:29108"/>
        <label>2</label>
    </ligand>
</feature>
<accession>A0ABD1GHN8</accession>
<dbReference type="Proteomes" id="UP001567538">
    <property type="component" value="Unassembled WGS sequence"/>
</dbReference>
<feature type="binding site" evidence="17">
    <location>
        <position position="241"/>
    </location>
    <ligand>
        <name>Ca(2+)</name>
        <dbReference type="ChEBI" id="CHEBI:29108"/>
        <label>2</label>
    </ligand>
</feature>
<evidence type="ECO:0000256" key="11">
    <source>
        <dbReference type="ARBA" id="ARBA00023002"/>
    </source>
</evidence>
<dbReference type="GO" id="GO:0042744">
    <property type="term" value="P:hydrogen peroxide catabolic process"/>
    <property type="evidence" value="ECO:0007669"/>
    <property type="project" value="UniProtKB-KW"/>
</dbReference>
<keyword evidence="12 17" id="KW-0408">Iron</keyword>
<keyword evidence="20" id="KW-0964">Secreted</keyword>
<dbReference type="InterPro" id="IPR033905">
    <property type="entry name" value="Secretory_peroxidase"/>
</dbReference>
<dbReference type="GO" id="GO:0006979">
    <property type="term" value="P:response to oxidative stress"/>
    <property type="evidence" value="ECO:0007669"/>
    <property type="project" value="UniProtKB-UniRule"/>
</dbReference>
<feature type="domain" description="Plant heme peroxidase family profile" evidence="21">
    <location>
        <begin position="27"/>
        <end position="320"/>
    </location>
</feature>
<dbReference type="GO" id="GO:0005576">
    <property type="term" value="C:extracellular region"/>
    <property type="evidence" value="ECO:0007669"/>
    <property type="project" value="UniProtKB-SubCell"/>
</dbReference>
<comment type="function">
    <text evidence="2">Removal of H(2)O(2), oxidation of toxic reductants, biosynthesis and degradation of lignin, suberization, auxin catabolism, response to environmental stresses such as wounding, pathogen attack and oxidative stress. These functions might be dependent on each isozyme/isoform in each plant tissue.</text>
</comment>
<feature type="binding site" evidence="17">
    <location>
        <position position="69"/>
    </location>
    <ligand>
        <name>Ca(2+)</name>
        <dbReference type="ChEBI" id="CHEBI:29108"/>
        <label>1</label>
    </ligand>
</feature>
<keyword evidence="14" id="KW-0325">Glycoprotein</keyword>
<dbReference type="Gene3D" id="1.10.520.10">
    <property type="match status" value="1"/>
</dbReference>
<feature type="chain" id="PRO_5044530185" description="Peroxidase" evidence="20">
    <location>
        <begin position="23"/>
        <end position="320"/>
    </location>
</feature>
<evidence type="ECO:0000256" key="3">
    <source>
        <dbReference type="ARBA" id="ARBA00004613"/>
    </source>
</evidence>
<dbReference type="PROSITE" id="PS50873">
    <property type="entry name" value="PEROXIDASE_4"/>
    <property type="match status" value="1"/>
</dbReference>
<keyword evidence="20" id="KW-0376">Hydrogen peroxide</keyword>
<evidence type="ECO:0000256" key="18">
    <source>
        <dbReference type="PIRSR" id="PIRSR600823-4"/>
    </source>
</evidence>
<feature type="binding site" evidence="17">
    <location>
        <position position="78"/>
    </location>
    <ligand>
        <name>Ca(2+)</name>
        <dbReference type="ChEBI" id="CHEBI:29108"/>
        <label>1</label>
    </ligand>
</feature>
<evidence type="ECO:0000313" key="23">
    <source>
        <dbReference type="Proteomes" id="UP001567538"/>
    </source>
</evidence>
<feature type="binding site" evidence="17">
    <location>
        <position position="248"/>
    </location>
    <ligand>
        <name>Ca(2+)</name>
        <dbReference type="ChEBI" id="CHEBI:29108"/>
        <label>2</label>
    </ligand>
</feature>
<keyword evidence="10 17" id="KW-0106">Calcium</keyword>